<evidence type="ECO:0000259" key="1">
    <source>
        <dbReference type="Pfam" id="PF01909"/>
    </source>
</evidence>
<dbReference type="InterPro" id="IPR002934">
    <property type="entry name" value="Polymerase_NTP_transf_dom"/>
</dbReference>
<proteinExistence type="predicted"/>
<comment type="caution">
    <text evidence="2">The sequence shown here is derived from an EMBL/GenBank/DDBJ whole genome shotgun (WGS) entry which is preliminary data.</text>
</comment>
<dbReference type="Proteomes" id="UP000306402">
    <property type="component" value="Unassembled WGS sequence"/>
</dbReference>
<sequence length="209" mass="23896">MEIYAFGSLTRGEVDKYSDYDFLILRESHEKIGDLNKDDFSIYTYKRIDNLWKEGNPFAWHLFKESKCIFTSLDSPYIPSLKMPKNYMKCESDLERFYQLYLDAKNSLLASNISTDFDLSMIFLAIRNFASCFALGILGECVFSRNSARMIGKYSLDIVNDAYGILIKARVLATRGIGATATEEEVSVILKSLSQIDIWFNSLIKESNG</sequence>
<organism evidence="2 3">
    <name type="scientific">Dyadobacter luticola</name>
    <dbReference type="NCBI Taxonomy" id="1979387"/>
    <lineage>
        <taxon>Bacteria</taxon>
        <taxon>Pseudomonadati</taxon>
        <taxon>Bacteroidota</taxon>
        <taxon>Cytophagia</taxon>
        <taxon>Cytophagales</taxon>
        <taxon>Spirosomataceae</taxon>
        <taxon>Dyadobacter</taxon>
    </lineage>
</organism>
<protein>
    <submittedName>
        <fullName evidence="2">Nucleotidyltransferase</fullName>
    </submittedName>
</protein>
<dbReference type="SUPFAM" id="SSF81301">
    <property type="entry name" value="Nucleotidyltransferase"/>
    <property type="match status" value="1"/>
</dbReference>
<dbReference type="AlphaFoldDB" id="A0A5R9KVW2"/>
<dbReference type="Pfam" id="PF01909">
    <property type="entry name" value="NTP_transf_2"/>
    <property type="match status" value="1"/>
</dbReference>
<evidence type="ECO:0000313" key="3">
    <source>
        <dbReference type="Proteomes" id="UP000306402"/>
    </source>
</evidence>
<evidence type="ECO:0000313" key="2">
    <source>
        <dbReference type="EMBL" id="TLV00403.1"/>
    </source>
</evidence>
<name>A0A5R9KVW2_9BACT</name>
<reference evidence="2 3" key="1">
    <citation type="submission" date="2019-05" db="EMBL/GenBank/DDBJ databases">
        <authorList>
            <person name="Qu J.-H."/>
        </authorList>
    </citation>
    <scope>NUCLEOTIDE SEQUENCE [LARGE SCALE GENOMIC DNA]</scope>
    <source>
        <strain evidence="2 3">T17</strain>
    </source>
</reference>
<dbReference type="OrthoDB" id="798692at2"/>
<dbReference type="Gene3D" id="3.30.460.10">
    <property type="entry name" value="Beta Polymerase, domain 2"/>
    <property type="match status" value="1"/>
</dbReference>
<keyword evidence="2" id="KW-0808">Transferase</keyword>
<dbReference type="InterPro" id="IPR043519">
    <property type="entry name" value="NT_sf"/>
</dbReference>
<gene>
    <name evidence="2" type="ORF">FEN17_13000</name>
</gene>
<dbReference type="RefSeq" id="WP_138365783.1">
    <property type="nucleotide sequence ID" value="NZ_VCEJ01000004.1"/>
</dbReference>
<dbReference type="EMBL" id="VCEJ01000004">
    <property type="protein sequence ID" value="TLV00403.1"/>
    <property type="molecule type" value="Genomic_DNA"/>
</dbReference>
<dbReference type="GO" id="GO:0016779">
    <property type="term" value="F:nucleotidyltransferase activity"/>
    <property type="evidence" value="ECO:0007669"/>
    <property type="project" value="InterPro"/>
</dbReference>
<feature type="domain" description="Polymerase nucleotidyl transferase" evidence="1">
    <location>
        <begin position="2"/>
        <end position="61"/>
    </location>
</feature>
<keyword evidence="3" id="KW-1185">Reference proteome</keyword>
<accession>A0A5R9KVW2</accession>